<reference evidence="1 2" key="1">
    <citation type="submission" date="2022-05" db="EMBL/GenBank/DDBJ databases">
        <authorList>
            <consortium name="Genoscope - CEA"/>
            <person name="William W."/>
        </authorList>
    </citation>
    <scope>NUCLEOTIDE SEQUENCE [LARGE SCALE GENOMIC DNA]</scope>
</reference>
<keyword evidence="2" id="KW-1185">Reference proteome</keyword>
<evidence type="ECO:0000313" key="2">
    <source>
        <dbReference type="Proteomes" id="UP001159427"/>
    </source>
</evidence>
<sequence length="67" mass="7570">MSILQNGKIPRFWGEEVVQETFSRAAASPCIGYLREGLSKLGIYQPGSRTRIFIHLLRQNPARIISP</sequence>
<name>A0ABN8PDE9_9CNID</name>
<dbReference type="EMBL" id="CALNXI010000820">
    <property type="protein sequence ID" value="CAH3141551.1"/>
    <property type="molecule type" value="Genomic_DNA"/>
</dbReference>
<accession>A0ABN8PDE9</accession>
<protein>
    <submittedName>
        <fullName evidence="1">Uncharacterized protein</fullName>
    </submittedName>
</protein>
<organism evidence="1 2">
    <name type="scientific">Porites evermanni</name>
    <dbReference type="NCBI Taxonomy" id="104178"/>
    <lineage>
        <taxon>Eukaryota</taxon>
        <taxon>Metazoa</taxon>
        <taxon>Cnidaria</taxon>
        <taxon>Anthozoa</taxon>
        <taxon>Hexacorallia</taxon>
        <taxon>Scleractinia</taxon>
        <taxon>Fungiina</taxon>
        <taxon>Poritidae</taxon>
        <taxon>Porites</taxon>
    </lineage>
</organism>
<evidence type="ECO:0000313" key="1">
    <source>
        <dbReference type="EMBL" id="CAH3141551.1"/>
    </source>
</evidence>
<comment type="caution">
    <text evidence="1">The sequence shown here is derived from an EMBL/GenBank/DDBJ whole genome shotgun (WGS) entry which is preliminary data.</text>
</comment>
<proteinExistence type="predicted"/>
<dbReference type="Proteomes" id="UP001159427">
    <property type="component" value="Unassembled WGS sequence"/>
</dbReference>
<gene>
    <name evidence="1" type="ORF">PEVE_00042221</name>
</gene>